<evidence type="ECO:0000313" key="3">
    <source>
        <dbReference type="EMBL" id="KYG73675.1"/>
    </source>
</evidence>
<dbReference type="PANTHER" id="PTHR21666">
    <property type="entry name" value="PEPTIDASE-RELATED"/>
    <property type="match status" value="1"/>
</dbReference>
<dbReference type="STRING" id="333140.AWW68_13385"/>
<feature type="signal peptide" evidence="1">
    <location>
        <begin position="1"/>
        <end position="22"/>
    </location>
</feature>
<accession>A0A150X4L5</accession>
<reference evidence="3 4" key="1">
    <citation type="submission" date="2016-01" db="EMBL/GenBank/DDBJ databases">
        <title>Genome sequencing of Roseivirga spongicola UST030701-084.</title>
        <authorList>
            <person name="Selvaratnam C."/>
            <person name="Thevarajoo S."/>
            <person name="Goh K.M."/>
            <person name="Ee R."/>
            <person name="Chan K.-G."/>
            <person name="Chong C.S."/>
        </authorList>
    </citation>
    <scope>NUCLEOTIDE SEQUENCE [LARGE SCALE GENOMIC DNA]</scope>
    <source>
        <strain evidence="3 4">UST030701-084</strain>
    </source>
</reference>
<keyword evidence="1" id="KW-0732">Signal</keyword>
<evidence type="ECO:0000313" key="4">
    <source>
        <dbReference type="Proteomes" id="UP000075606"/>
    </source>
</evidence>
<dbReference type="InterPro" id="IPR011055">
    <property type="entry name" value="Dup_hybrid_motif"/>
</dbReference>
<dbReference type="Gene3D" id="2.70.70.10">
    <property type="entry name" value="Glucose Permease (Domain IIA)"/>
    <property type="match status" value="1"/>
</dbReference>
<dbReference type="Gene3D" id="2.30.30.40">
    <property type="entry name" value="SH3 Domains"/>
    <property type="match status" value="2"/>
</dbReference>
<dbReference type="RefSeq" id="WP_068222309.1">
    <property type="nucleotide sequence ID" value="NZ_CP139724.1"/>
</dbReference>
<feature type="chain" id="PRO_5007574104" description="M23ase beta-sheet core domain-containing protein" evidence="1">
    <location>
        <begin position="23"/>
        <end position="438"/>
    </location>
</feature>
<dbReference type="GO" id="GO:0004222">
    <property type="term" value="F:metalloendopeptidase activity"/>
    <property type="evidence" value="ECO:0007669"/>
    <property type="project" value="TreeGrafter"/>
</dbReference>
<dbReference type="OrthoDB" id="9810477at2"/>
<protein>
    <recommendedName>
        <fullName evidence="2">M23ase beta-sheet core domain-containing protein</fullName>
    </recommendedName>
</protein>
<sequence length="438" mass="48609">MTSKKQLLALMVLLLCTLFSCKEERVPVVFQPRNDHEAYQKALQDANLLETALGKEWLNSASSSLLEPDPIDLPYEEAFFVDNTSAKAISYSFSAKKGEKIQISIAEIAADTMKRFVDLFRVDSEEFVHIASADSTGHLLSFEPRRDASYILRFQSELLRGGTFKITFENEPTLAFPVAGKNHGSIISYWGDPRDGGNRSHDGIDIYAPLGTPVIAPTDGTVKSIDDKGIGGKAIWLEDAKRPHNLYFAHLDNWSVKRGEKVKTGDTIGFVGNTGNAFYSSPHLHFGIYTRNSMKAFNPLKSLGFELKTVNDDLGWLGSEMRLTTNAVIYKDSRTHAQLSKLERNQIARIIALNDKACKVELPDGQVGYISKRELTINLRPIQKLVATTEVDLYQRPDHNATIGSIPLADGIQVLGKNDDFLRVKTTSGQSGWIKKGS</sequence>
<feature type="domain" description="M23ase beta-sheet core" evidence="2">
    <location>
        <begin position="200"/>
        <end position="292"/>
    </location>
</feature>
<organism evidence="3 4">
    <name type="scientific">Roseivirga spongicola</name>
    <dbReference type="NCBI Taxonomy" id="333140"/>
    <lineage>
        <taxon>Bacteria</taxon>
        <taxon>Pseudomonadati</taxon>
        <taxon>Bacteroidota</taxon>
        <taxon>Cytophagia</taxon>
        <taxon>Cytophagales</taxon>
        <taxon>Roseivirgaceae</taxon>
        <taxon>Roseivirga</taxon>
    </lineage>
</organism>
<dbReference type="CDD" id="cd12797">
    <property type="entry name" value="M23_peptidase"/>
    <property type="match status" value="1"/>
</dbReference>
<dbReference type="SUPFAM" id="SSF51261">
    <property type="entry name" value="Duplicated hybrid motif"/>
    <property type="match status" value="1"/>
</dbReference>
<dbReference type="InterPro" id="IPR050570">
    <property type="entry name" value="Cell_wall_metabolism_enzyme"/>
</dbReference>
<comment type="caution">
    <text evidence="3">The sequence shown here is derived from an EMBL/GenBank/DDBJ whole genome shotgun (WGS) entry which is preliminary data.</text>
</comment>
<dbReference type="Proteomes" id="UP000075606">
    <property type="component" value="Unassembled WGS sequence"/>
</dbReference>
<dbReference type="PANTHER" id="PTHR21666:SF268">
    <property type="entry name" value="PEPTIDASE M23 DOMAIN-CONTAINING PROTEIN"/>
    <property type="match status" value="1"/>
</dbReference>
<gene>
    <name evidence="3" type="ORF">AWW68_13385</name>
</gene>
<keyword evidence="4" id="KW-1185">Reference proteome</keyword>
<dbReference type="EMBL" id="LRPC01000028">
    <property type="protein sequence ID" value="KYG73675.1"/>
    <property type="molecule type" value="Genomic_DNA"/>
</dbReference>
<evidence type="ECO:0000259" key="2">
    <source>
        <dbReference type="Pfam" id="PF01551"/>
    </source>
</evidence>
<dbReference type="Pfam" id="PF01551">
    <property type="entry name" value="Peptidase_M23"/>
    <property type="match status" value="1"/>
</dbReference>
<dbReference type="PROSITE" id="PS51257">
    <property type="entry name" value="PROKAR_LIPOPROTEIN"/>
    <property type="match status" value="1"/>
</dbReference>
<proteinExistence type="predicted"/>
<dbReference type="AlphaFoldDB" id="A0A150X4L5"/>
<name>A0A150X4L5_9BACT</name>
<dbReference type="InterPro" id="IPR016047">
    <property type="entry name" value="M23ase_b-sheet_dom"/>
</dbReference>
<evidence type="ECO:0000256" key="1">
    <source>
        <dbReference type="SAM" id="SignalP"/>
    </source>
</evidence>